<gene>
    <name evidence="2" type="ORF">Cadr_000019345</name>
</gene>
<evidence type="ECO:0000313" key="2">
    <source>
        <dbReference type="EMBL" id="KAB1264825.1"/>
    </source>
</evidence>
<dbReference type="AlphaFoldDB" id="A0A5N4D138"/>
<dbReference type="Proteomes" id="UP000299084">
    <property type="component" value="Unassembled WGS sequence"/>
</dbReference>
<reference evidence="2 3" key="1">
    <citation type="journal article" date="2019" name="Mol. Ecol. Resour.">
        <title>Improving Illumina assemblies with Hi-C and long reads: an example with the North African dromedary.</title>
        <authorList>
            <person name="Elbers J.P."/>
            <person name="Rogers M.F."/>
            <person name="Perelman P.L."/>
            <person name="Proskuryakova A.A."/>
            <person name="Serdyukova N.A."/>
            <person name="Johnson W.E."/>
            <person name="Horin P."/>
            <person name="Corander J."/>
            <person name="Murphy D."/>
            <person name="Burger P.A."/>
        </authorList>
    </citation>
    <scope>NUCLEOTIDE SEQUENCE [LARGE SCALE GENOMIC DNA]</scope>
    <source>
        <strain evidence="2">Drom800</strain>
        <tissue evidence="2">Blood</tissue>
    </source>
</reference>
<protein>
    <submittedName>
        <fullName evidence="2">Uncharacterized protein</fullName>
    </submittedName>
</protein>
<accession>A0A5N4D138</accession>
<name>A0A5N4D138_CAMDR</name>
<dbReference type="EMBL" id="JWIN03000016">
    <property type="protein sequence ID" value="KAB1264825.1"/>
    <property type="molecule type" value="Genomic_DNA"/>
</dbReference>
<comment type="caution">
    <text evidence="2">The sequence shown here is derived from an EMBL/GenBank/DDBJ whole genome shotgun (WGS) entry which is preliminary data.</text>
</comment>
<feature type="compositionally biased region" description="Polar residues" evidence="1">
    <location>
        <begin position="1"/>
        <end position="24"/>
    </location>
</feature>
<keyword evidence="3" id="KW-1185">Reference proteome</keyword>
<evidence type="ECO:0000313" key="3">
    <source>
        <dbReference type="Proteomes" id="UP000299084"/>
    </source>
</evidence>
<organism evidence="2 3">
    <name type="scientific">Camelus dromedarius</name>
    <name type="common">Dromedary</name>
    <name type="synonym">Arabian camel</name>
    <dbReference type="NCBI Taxonomy" id="9838"/>
    <lineage>
        <taxon>Eukaryota</taxon>
        <taxon>Metazoa</taxon>
        <taxon>Chordata</taxon>
        <taxon>Craniata</taxon>
        <taxon>Vertebrata</taxon>
        <taxon>Euteleostomi</taxon>
        <taxon>Mammalia</taxon>
        <taxon>Eutheria</taxon>
        <taxon>Laurasiatheria</taxon>
        <taxon>Artiodactyla</taxon>
        <taxon>Tylopoda</taxon>
        <taxon>Camelidae</taxon>
        <taxon>Camelus</taxon>
    </lineage>
</organism>
<proteinExistence type="predicted"/>
<sequence length="35" mass="3841">MTALQASAHSNTMQLSRQAQPTARSDSHFPERGDL</sequence>
<evidence type="ECO:0000256" key="1">
    <source>
        <dbReference type="SAM" id="MobiDB-lite"/>
    </source>
</evidence>
<feature type="compositionally biased region" description="Basic and acidic residues" evidence="1">
    <location>
        <begin position="25"/>
        <end position="35"/>
    </location>
</feature>
<feature type="region of interest" description="Disordered" evidence="1">
    <location>
        <begin position="1"/>
        <end position="35"/>
    </location>
</feature>